<accession>A0A3Q9K2A5</accession>
<name>A0A3Q9K2A5_9ACTN</name>
<dbReference type="AlphaFoldDB" id="A0A3Q9K2A5"/>
<gene>
    <name evidence="2" type="ORF">DDE74_01695</name>
</gene>
<dbReference type="InterPro" id="IPR020831">
    <property type="entry name" value="GlycerAld/Erythrose_P_DH"/>
</dbReference>
<evidence type="ECO:0000256" key="1">
    <source>
        <dbReference type="ARBA" id="ARBA00023002"/>
    </source>
</evidence>
<dbReference type="RefSeq" id="WP_127149076.1">
    <property type="nucleotide sequence ID" value="NZ_CP029042.1"/>
</dbReference>
<dbReference type="EMBL" id="CP029042">
    <property type="protein sequence ID" value="AZS69844.1"/>
    <property type="molecule type" value="Genomic_DNA"/>
</dbReference>
<protein>
    <submittedName>
        <fullName evidence="2">Uncharacterized protein</fullName>
    </submittedName>
</protein>
<keyword evidence="1" id="KW-0560">Oxidoreductase</keyword>
<dbReference type="Proteomes" id="UP000275579">
    <property type="component" value="Chromosome"/>
</dbReference>
<dbReference type="Gene3D" id="3.30.360.10">
    <property type="entry name" value="Dihydrodipicolinate Reductase, domain 2"/>
    <property type="match status" value="1"/>
</dbReference>
<proteinExistence type="predicted"/>
<dbReference type="PANTHER" id="PTHR43148">
    <property type="entry name" value="GLYCERALDEHYDE-3-PHOSPHATE DEHYDROGENASE 2"/>
    <property type="match status" value="1"/>
</dbReference>
<evidence type="ECO:0000313" key="3">
    <source>
        <dbReference type="Proteomes" id="UP000275579"/>
    </source>
</evidence>
<dbReference type="SUPFAM" id="SSF55347">
    <property type="entry name" value="Glyceraldehyde-3-phosphate dehydrogenase-like, C-terminal domain"/>
    <property type="match status" value="1"/>
</dbReference>
<organism evidence="2 3">
    <name type="scientific">Streptomyces lydicus</name>
    <dbReference type="NCBI Taxonomy" id="47763"/>
    <lineage>
        <taxon>Bacteria</taxon>
        <taxon>Bacillati</taxon>
        <taxon>Actinomycetota</taxon>
        <taxon>Actinomycetes</taxon>
        <taxon>Kitasatosporales</taxon>
        <taxon>Streptomycetaceae</taxon>
        <taxon>Streptomyces</taxon>
    </lineage>
</organism>
<sequence>MAARVAIHGLGCIGRSVLTEHAFDVAGIVCVTARKTTDAEANEIFRRKAARVRYQDSLGAVDEPLVSSGIVPCPRASAVELTLTTVADDDLSAVTAGYDNERGRVQQMVRQPLAIPGEAAFPR</sequence>
<evidence type="ECO:0000313" key="2">
    <source>
        <dbReference type="EMBL" id="AZS69844.1"/>
    </source>
</evidence>
<reference evidence="2 3" key="1">
    <citation type="submission" date="2018-04" db="EMBL/GenBank/DDBJ databases">
        <title>Complete genome sequences of Streptomyces lydicus strain WYEC and characterization of antagonistic properties of biological control agents.</title>
        <authorList>
            <person name="Mariita R.M."/>
            <person name="Sello J.K."/>
        </authorList>
    </citation>
    <scope>NUCLEOTIDE SEQUENCE [LARGE SCALE GENOMIC DNA]</scope>
    <source>
        <strain evidence="2 3">WYEC 108</strain>
    </source>
</reference>
<dbReference type="GO" id="GO:0016620">
    <property type="term" value="F:oxidoreductase activity, acting on the aldehyde or oxo group of donors, NAD or NADP as acceptor"/>
    <property type="evidence" value="ECO:0007669"/>
    <property type="project" value="InterPro"/>
</dbReference>